<feature type="domain" description="Methyltransferase type 11" evidence="1">
    <location>
        <begin position="113"/>
        <end position="205"/>
    </location>
</feature>
<dbReference type="GO" id="GO:0008757">
    <property type="term" value="F:S-adenosylmethionine-dependent methyltransferase activity"/>
    <property type="evidence" value="ECO:0007669"/>
    <property type="project" value="InterPro"/>
</dbReference>
<reference evidence="2 3" key="1">
    <citation type="submission" date="2019-06" db="EMBL/GenBank/DDBJ databases">
        <title>Persicimonas caeni gen. nov., sp. nov., a predatory bacterium isolated from solar saltern.</title>
        <authorList>
            <person name="Wang S."/>
        </authorList>
    </citation>
    <scope>NUCLEOTIDE SEQUENCE [LARGE SCALE GENOMIC DNA]</scope>
    <source>
        <strain evidence="2 3">YN101</strain>
    </source>
</reference>
<evidence type="ECO:0000313" key="2">
    <source>
        <dbReference type="EMBL" id="QDG54385.1"/>
    </source>
</evidence>
<keyword evidence="3" id="KW-1185">Reference proteome</keyword>
<evidence type="ECO:0000313" key="3">
    <source>
        <dbReference type="Proteomes" id="UP000315995"/>
    </source>
</evidence>
<proteinExistence type="predicted"/>
<name>A0A4Y6Q300_PERCE</name>
<dbReference type="Pfam" id="PF08241">
    <property type="entry name" value="Methyltransf_11"/>
    <property type="match status" value="1"/>
</dbReference>
<dbReference type="SUPFAM" id="SSF53335">
    <property type="entry name" value="S-adenosyl-L-methionine-dependent methyltransferases"/>
    <property type="match status" value="1"/>
</dbReference>
<dbReference type="SUPFAM" id="SSF158997">
    <property type="entry name" value="Trm112p-like"/>
    <property type="match status" value="1"/>
</dbReference>
<dbReference type="InterPro" id="IPR013216">
    <property type="entry name" value="Methyltransf_11"/>
</dbReference>
<evidence type="ECO:0000259" key="1">
    <source>
        <dbReference type="Pfam" id="PF08241"/>
    </source>
</evidence>
<organism evidence="2 3">
    <name type="scientific">Persicimonas caeni</name>
    <dbReference type="NCBI Taxonomy" id="2292766"/>
    <lineage>
        <taxon>Bacteria</taxon>
        <taxon>Deltaproteobacteria</taxon>
        <taxon>Bradymonadales</taxon>
        <taxon>Bradymonadaceae</taxon>
        <taxon>Persicimonas</taxon>
    </lineage>
</organism>
<dbReference type="OrthoDB" id="5421689at2"/>
<dbReference type="RefSeq" id="WP_141200829.1">
    <property type="nucleotide sequence ID" value="NZ_CP041186.1"/>
</dbReference>
<sequence length="277" mass="30353">MLSKSVLELLQCPSCGDPHLQIGSDRRPALVCVGCDARFPVVDGIVDMTPPEKMPAPGNYRTETLFNLIAGVYDAVLPLMSLGVWRCSPLRYVDMANQAVGRANGGVLLAAPVGTGAPLERVLAPYHDLTVIGIDQSWKMLRKAARRFEDTDHNVLLIRASFQHLPLRDGVVDSVHSLNGIHTFENRVATLREFARCMTDDGFLAGSALVRGQEGVADTLLDRYERYGVYPLLRTAEFLARELEEAPFEDVHFATYGAVMFYSGLSRAQAAQSAESA</sequence>
<dbReference type="InterPro" id="IPR029063">
    <property type="entry name" value="SAM-dependent_MTases_sf"/>
</dbReference>
<accession>A0A5B8YGW5</accession>
<dbReference type="Gene3D" id="2.20.25.10">
    <property type="match status" value="1"/>
</dbReference>
<accession>A0A4Y6Q300</accession>
<dbReference type="AlphaFoldDB" id="A0A4Y6Q300"/>
<dbReference type="Gene3D" id="3.40.50.150">
    <property type="entry name" value="Vaccinia Virus protein VP39"/>
    <property type="match status" value="1"/>
</dbReference>
<gene>
    <name evidence="2" type="ORF">FIV42_27665</name>
</gene>
<dbReference type="EMBL" id="CP041186">
    <property type="protein sequence ID" value="QDG54385.1"/>
    <property type="molecule type" value="Genomic_DNA"/>
</dbReference>
<protein>
    <submittedName>
        <fullName evidence="2">Methyltransferase domain-containing protein</fullName>
    </submittedName>
</protein>
<dbReference type="Proteomes" id="UP000315995">
    <property type="component" value="Chromosome"/>
</dbReference>
<keyword evidence="2" id="KW-0489">Methyltransferase</keyword>
<dbReference type="GO" id="GO:0032259">
    <property type="term" value="P:methylation"/>
    <property type="evidence" value="ECO:0007669"/>
    <property type="project" value="UniProtKB-KW"/>
</dbReference>
<keyword evidence="2" id="KW-0808">Transferase</keyword>